<dbReference type="KEGG" id="cbut:ATN24_20310"/>
<proteinExistence type="predicted"/>
<dbReference type="Proteomes" id="UP000321089">
    <property type="component" value="Unassembled WGS sequence"/>
</dbReference>
<protein>
    <recommendedName>
        <fullName evidence="6">Intracellular septation protein A</fullName>
    </recommendedName>
</protein>
<keyword evidence="1" id="KW-1133">Transmembrane helix</keyword>
<comment type="caution">
    <text evidence="3">The sequence shown here is derived from an EMBL/GenBank/DDBJ whole genome shotgun (WGS) entry which is preliminary data.</text>
</comment>
<keyword evidence="1" id="KW-0472">Membrane</keyword>
<gene>
    <name evidence="3" type="ORF">AWN73_14865</name>
    <name evidence="2" type="ORF">CBU02nite_12050</name>
</gene>
<evidence type="ECO:0000313" key="4">
    <source>
        <dbReference type="Proteomes" id="UP000238081"/>
    </source>
</evidence>
<reference evidence="2 5" key="2">
    <citation type="submission" date="2019-07" db="EMBL/GenBank/DDBJ databases">
        <title>Whole genome shotgun sequence of Clostridium butyricum NBRC 3858.</title>
        <authorList>
            <person name="Hosoyama A."/>
            <person name="Uohara A."/>
            <person name="Ohji S."/>
            <person name="Ichikawa N."/>
        </authorList>
    </citation>
    <scope>NUCLEOTIDE SEQUENCE [LARGE SCALE GENOMIC DNA]</scope>
    <source>
        <strain evidence="2 5">NBRC 3858</strain>
    </source>
</reference>
<dbReference type="EMBL" id="LRDH01000113">
    <property type="protein sequence ID" value="PPV14050.1"/>
    <property type="molecule type" value="Genomic_DNA"/>
</dbReference>
<evidence type="ECO:0000313" key="5">
    <source>
        <dbReference type="Proteomes" id="UP000321089"/>
    </source>
</evidence>
<evidence type="ECO:0000313" key="2">
    <source>
        <dbReference type="EMBL" id="GEQ20699.1"/>
    </source>
</evidence>
<name>A0A0A6PXV6_CLOBU</name>
<feature type="transmembrane region" description="Helical" evidence="1">
    <location>
        <begin position="43"/>
        <end position="62"/>
    </location>
</feature>
<feature type="transmembrane region" description="Helical" evidence="1">
    <location>
        <begin position="182"/>
        <end position="203"/>
    </location>
</feature>
<keyword evidence="1" id="KW-0812">Transmembrane</keyword>
<feature type="transmembrane region" description="Helical" evidence="1">
    <location>
        <begin position="21"/>
        <end position="37"/>
    </location>
</feature>
<sequence>MEKPIKPDKKYSIVKNIFNKDFIISAIIPLLIYGVATKCSTELIGLILSGIWCIAVVIVNYFMSKTINFLATIGAVFNGIGLIGTIISKSPTFYLATPIVEDFLFAFILIMSIFLSHPIIQVVAEQSFLNNVPKSIKDNPKYKSSWNIITAAWAAINILQATVRIIILNYFSIKVYYTISNIYSGISIPLFIAASIIFSKWYLTH</sequence>
<dbReference type="AlphaFoldDB" id="A0A0A6PXV6"/>
<feature type="transmembrane region" description="Helical" evidence="1">
    <location>
        <begin position="69"/>
        <end position="88"/>
    </location>
</feature>
<dbReference type="NCBIfam" id="NF041646">
    <property type="entry name" value="VC0807_fam"/>
    <property type="match status" value="1"/>
</dbReference>
<feature type="transmembrane region" description="Helical" evidence="1">
    <location>
        <begin position="103"/>
        <end position="124"/>
    </location>
</feature>
<evidence type="ECO:0008006" key="6">
    <source>
        <dbReference type="Google" id="ProtNLM"/>
    </source>
</evidence>
<dbReference type="Proteomes" id="UP000238081">
    <property type="component" value="Unassembled WGS sequence"/>
</dbReference>
<organism evidence="3 4">
    <name type="scientific">Clostridium butyricum</name>
    <dbReference type="NCBI Taxonomy" id="1492"/>
    <lineage>
        <taxon>Bacteria</taxon>
        <taxon>Bacillati</taxon>
        <taxon>Bacillota</taxon>
        <taxon>Clostridia</taxon>
        <taxon>Eubacteriales</taxon>
        <taxon>Clostridiaceae</taxon>
        <taxon>Clostridium</taxon>
    </lineage>
</organism>
<dbReference type="RefSeq" id="WP_002581287.1">
    <property type="nucleotide sequence ID" value="NZ_BKBC01000011.1"/>
</dbReference>
<evidence type="ECO:0000256" key="1">
    <source>
        <dbReference type="SAM" id="Phobius"/>
    </source>
</evidence>
<reference evidence="3 4" key="1">
    <citation type="submission" date="2016-01" db="EMBL/GenBank/DDBJ databases">
        <title>Characterization of the Clostridium difficile lineages that are prevalent in Hong Kong and China.</title>
        <authorList>
            <person name="Kwok J.S.-L."/>
            <person name="Lam W.-Y."/>
            <person name="Ip M."/>
            <person name="Chan T.-F."/>
            <person name="Hawkey P.M."/>
            <person name="Tsui S.K.-W."/>
        </authorList>
    </citation>
    <scope>NUCLEOTIDE SEQUENCE [LARGE SCALE GENOMIC DNA]</scope>
    <source>
        <strain evidence="3 4">300064</strain>
    </source>
</reference>
<accession>A0A0A6PXV6</accession>
<evidence type="ECO:0000313" key="3">
    <source>
        <dbReference type="EMBL" id="PPV14050.1"/>
    </source>
</evidence>
<feature type="transmembrane region" description="Helical" evidence="1">
    <location>
        <begin position="145"/>
        <end position="170"/>
    </location>
</feature>
<dbReference type="EMBL" id="BKBC01000011">
    <property type="protein sequence ID" value="GEQ20699.1"/>
    <property type="molecule type" value="Genomic_DNA"/>
</dbReference>
<dbReference type="OrthoDB" id="1933434at2"/>